<dbReference type="GO" id="GO:0003676">
    <property type="term" value="F:nucleic acid binding"/>
    <property type="evidence" value="ECO:0007669"/>
    <property type="project" value="InterPro"/>
</dbReference>
<feature type="transmembrane region" description="Helical" evidence="5">
    <location>
        <begin position="422"/>
        <end position="445"/>
    </location>
</feature>
<dbReference type="CDD" id="cd06133">
    <property type="entry name" value="ERI-1_3'hExo_like"/>
    <property type="match status" value="1"/>
</dbReference>
<keyword evidence="3" id="KW-0269">Exonuclease</keyword>
<keyword evidence="5" id="KW-1133">Transmembrane helix</keyword>
<evidence type="ECO:0000256" key="2">
    <source>
        <dbReference type="ARBA" id="ARBA00022801"/>
    </source>
</evidence>
<dbReference type="InterPro" id="IPR051274">
    <property type="entry name" value="3-5_Exoribonuclease"/>
</dbReference>
<dbReference type="GO" id="GO:0000175">
    <property type="term" value="F:3'-5'-RNA exonuclease activity"/>
    <property type="evidence" value="ECO:0007669"/>
    <property type="project" value="InterPro"/>
</dbReference>
<evidence type="ECO:0000256" key="1">
    <source>
        <dbReference type="ARBA" id="ARBA00022722"/>
    </source>
</evidence>
<dbReference type="VEuPathDB" id="TriTrypDB:Tbg972.3.5770"/>
<feature type="domain" description="Exonuclease" evidence="6">
    <location>
        <begin position="143"/>
        <end position="329"/>
    </location>
</feature>
<evidence type="ECO:0000313" key="8">
    <source>
        <dbReference type="Proteomes" id="UP000002316"/>
    </source>
</evidence>
<evidence type="ECO:0000259" key="6">
    <source>
        <dbReference type="SMART" id="SM00479"/>
    </source>
</evidence>
<keyword evidence="1" id="KW-0540">Nuclease</keyword>
<evidence type="ECO:0000256" key="4">
    <source>
        <dbReference type="SAM" id="MobiDB-lite"/>
    </source>
</evidence>
<keyword evidence="5" id="KW-0472">Membrane</keyword>
<reference evidence="8" key="1">
    <citation type="journal article" date="2010" name="PLoS Negl. Trop. Dis.">
        <title>The genome sequence of Trypanosoma brucei gambiense, causative agent of chronic human african trypanosomiasis.</title>
        <authorList>
            <person name="Jackson A.P."/>
            <person name="Sanders M."/>
            <person name="Berry A."/>
            <person name="McQuillan J."/>
            <person name="Aslett M.A."/>
            <person name="Quail M.A."/>
            <person name="Chukualim B."/>
            <person name="Capewell P."/>
            <person name="MacLeod A."/>
            <person name="Melville S.E."/>
            <person name="Gibson W."/>
            <person name="Barry J.D."/>
            <person name="Berriman M."/>
            <person name="Hertz-Fowler C."/>
        </authorList>
    </citation>
    <scope>NUCLEOTIDE SEQUENCE [LARGE SCALE GENOMIC DNA]</scope>
    <source>
        <strain evidence="8">MHOM/CI/86/DAL972</strain>
    </source>
</reference>
<dbReference type="InterPro" id="IPR012337">
    <property type="entry name" value="RNaseH-like_sf"/>
</dbReference>
<organism evidence="7 8">
    <name type="scientific">Trypanosoma brucei gambiense (strain MHOM/CI/86/DAL972)</name>
    <dbReference type="NCBI Taxonomy" id="679716"/>
    <lineage>
        <taxon>Eukaryota</taxon>
        <taxon>Discoba</taxon>
        <taxon>Euglenozoa</taxon>
        <taxon>Kinetoplastea</taxon>
        <taxon>Metakinetoplastina</taxon>
        <taxon>Trypanosomatida</taxon>
        <taxon>Trypanosomatidae</taxon>
        <taxon>Trypanosoma</taxon>
    </lineage>
</organism>
<dbReference type="Gene3D" id="3.30.420.10">
    <property type="entry name" value="Ribonuclease H-like superfamily/Ribonuclease H"/>
    <property type="match status" value="1"/>
</dbReference>
<dbReference type="PANTHER" id="PTHR23044">
    <property type="entry name" value="3'-5' EXONUCLEASE ERI1-RELATED"/>
    <property type="match status" value="1"/>
</dbReference>
<dbReference type="PANTHER" id="PTHR23044:SF25">
    <property type="entry name" value="EXONUCLEASE DOMAIN-CONTAINING PROTEIN"/>
    <property type="match status" value="1"/>
</dbReference>
<gene>
    <name evidence="7" type="ORF">TbgDal_III5770</name>
</gene>
<feature type="transmembrane region" description="Helical" evidence="5">
    <location>
        <begin position="16"/>
        <end position="36"/>
    </location>
</feature>
<dbReference type="AlphaFoldDB" id="C9ZKL9"/>
<sequence length="452" mass="52936">MEGVCEASFPPGFLHFPPVSILICICFVSSLFFFFANYKYIWLCSSLCFFKSVINNNNNNYYYYYCVTYSAYRNMSPHNKRSMEQKKRNKDRIAAYHGQRVNSHGGHRNSHSHSGHRHRGGHTVRRNRIYDPGNPFDRQLFDYLIVVDVEATCEYKNDNYPHEIIELPGVLVDVRRGVVDKERSFRSYVRPQRNPLLTPFCKALTGITQEDVDSAPTLQEVVKLFEQWYTETIPRGAKVALATDGPWDLKNFVHEHSILRDHISFPTIFYEYLDIRTTFAHFFNRGTPLKLVPMLERLQLTFEGREHCGFDDAVNIARLAVSMMRAGCVFNYLVAIPLTDEFHYDMPNTALYRRKEGSGYLDPDVVDDIAKKCFGVDYFTFGERHMAEVMEHRRRYPQNFNQRNQLWKQTKMKNRGRRLYGVRFRMVAVAVLALLGLVLFLLLIYRKVMTLL</sequence>
<accession>C9ZKL9</accession>
<evidence type="ECO:0000313" key="7">
    <source>
        <dbReference type="EMBL" id="CBH10235.1"/>
    </source>
</evidence>
<dbReference type="RefSeq" id="XP_011772525.1">
    <property type="nucleotide sequence ID" value="XM_011774223.1"/>
</dbReference>
<dbReference type="SMART" id="SM00479">
    <property type="entry name" value="EXOIII"/>
    <property type="match status" value="1"/>
</dbReference>
<dbReference type="InterPro" id="IPR013520">
    <property type="entry name" value="Ribonucl_H"/>
</dbReference>
<keyword evidence="2" id="KW-0378">Hydrolase</keyword>
<dbReference type="Pfam" id="PF00929">
    <property type="entry name" value="RNase_T"/>
    <property type="match status" value="1"/>
</dbReference>
<dbReference type="Proteomes" id="UP000002316">
    <property type="component" value="Chromosome 3"/>
</dbReference>
<evidence type="ECO:0000256" key="5">
    <source>
        <dbReference type="SAM" id="Phobius"/>
    </source>
</evidence>
<proteinExistence type="predicted"/>
<dbReference type="InterPro" id="IPR047201">
    <property type="entry name" value="ERI-1_3'hExo-like"/>
</dbReference>
<dbReference type="EMBL" id="FN554966">
    <property type="protein sequence ID" value="CBH10235.1"/>
    <property type="molecule type" value="Genomic_DNA"/>
</dbReference>
<protein>
    <recommendedName>
        <fullName evidence="6">Exonuclease domain-containing protein</fullName>
    </recommendedName>
</protein>
<dbReference type="OrthoDB" id="448399at2759"/>
<feature type="region of interest" description="Disordered" evidence="4">
    <location>
        <begin position="101"/>
        <end position="124"/>
    </location>
</feature>
<evidence type="ECO:0000256" key="3">
    <source>
        <dbReference type="ARBA" id="ARBA00022839"/>
    </source>
</evidence>
<feature type="compositionally biased region" description="Basic residues" evidence="4">
    <location>
        <begin position="105"/>
        <end position="124"/>
    </location>
</feature>
<dbReference type="SUPFAM" id="SSF53098">
    <property type="entry name" value="Ribonuclease H-like"/>
    <property type="match status" value="1"/>
</dbReference>
<keyword evidence="5" id="KW-0812">Transmembrane</keyword>
<dbReference type="GeneID" id="23859389"/>
<dbReference type="InterPro" id="IPR036397">
    <property type="entry name" value="RNaseH_sf"/>
</dbReference>
<name>C9ZKL9_TRYB9</name>
<dbReference type="KEGG" id="tbg:TbgDal_III5770"/>